<proteinExistence type="predicted"/>
<sequence length="515" mass="58704">MISQLAAIAAFFFDPTYAKEFGYKLDEFFKKWWEPKLLNEFEVSDEKTIGQKVYESVAKIGKSPKKVQKEKATAAVLAEKQQLTFNLSRANFDILMKENFVKRQTENDYHEAHRVCKWLYLSTNKKTGEMSTAQVPKAEVPKAQVPKQKAPILQVPKAQVPKAHVLMLQVPKAQMSLSQGPKAQVPKAQVAMLQVPKGQMSLPQVRKPQVPKPKMPKAQLSGDTDIISLSDDNLFLAFVIDSANFENHRIEMKCPNLLTRVGLLSKRNGKGKYDIGEIVRYLTLQYKACLGVVYLLKKKWNCEKMDDYLMYGESNCPWLAHQLATTVRPIFVLGNSQTNPTIIDVLDNLCIIWAFFFDYDYGQKYENNLAMFFNQKAAAEPKWLNEETIGHKIVKNLQQITKFGAEQLLLNKDSAATKLKKLLPNNNGQKWDEQTESDANIFKQIYGRVKSNENDDELKQSLIDHSSMANSDEEIQSCREAFDGIIKSMAETAKSMDESEEGFGKNKKLLRFLFL</sequence>
<comment type="caution">
    <text evidence="1">The sequence shown here is derived from an EMBL/GenBank/DDBJ whole genome shotgun (WGS) entry which is preliminary data.</text>
</comment>
<keyword evidence="2" id="KW-1185">Reference proteome</keyword>
<dbReference type="AlphaFoldDB" id="A0ABD2L9R0"/>
<accession>A0ABD2L9R0</accession>
<protein>
    <submittedName>
        <fullName evidence="1">Uncharacterized protein</fullName>
    </submittedName>
</protein>
<evidence type="ECO:0000313" key="1">
    <source>
        <dbReference type="EMBL" id="KAL3111883.1"/>
    </source>
</evidence>
<dbReference type="Proteomes" id="UP001620626">
    <property type="component" value="Unassembled WGS sequence"/>
</dbReference>
<reference evidence="1 2" key="1">
    <citation type="submission" date="2024-10" db="EMBL/GenBank/DDBJ databases">
        <authorList>
            <person name="Kim D."/>
        </authorList>
    </citation>
    <scope>NUCLEOTIDE SEQUENCE [LARGE SCALE GENOMIC DNA]</scope>
    <source>
        <strain evidence="1">BH-2024</strain>
    </source>
</reference>
<name>A0ABD2L9R0_9BILA</name>
<evidence type="ECO:0000313" key="2">
    <source>
        <dbReference type="Proteomes" id="UP001620626"/>
    </source>
</evidence>
<organism evidence="1 2">
    <name type="scientific">Heterodera trifolii</name>
    <dbReference type="NCBI Taxonomy" id="157864"/>
    <lineage>
        <taxon>Eukaryota</taxon>
        <taxon>Metazoa</taxon>
        <taxon>Ecdysozoa</taxon>
        <taxon>Nematoda</taxon>
        <taxon>Chromadorea</taxon>
        <taxon>Rhabditida</taxon>
        <taxon>Tylenchina</taxon>
        <taxon>Tylenchomorpha</taxon>
        <taxon>Tylenchoidea</taxon>
        <taxon>Heteroderidae</taxon>
        <taxon>Heteroderinae</taxon>
        <taxon>Heterodera</taxon>
    </lineage>
</organism>
<gene>
    <name evidence="1" type="ORF">niasHT_015081</name>
</gene>
<dbReference type="EMBL" id="JBICBT010000491">
    <property type="protein sequence ID" value="KAL3111883.1"/>
    <property type="molecule type" value="Genomic_DNA"/>
</dbReference>